<dbReference type="GO" id="GO:0005634">
    <property type="term" value="C:nucleus"/>
    <property type="evidence" value="ECO:0007669"/>
    <property type="project" value="TreeGrafter"/>
</dbReference>
<dbReference type="GO" id="GO:0008033">
    <property type="term" value="P:tRNA processing"/>
    <property type="evidence" value="ECO:0007669"/>
    <property type="project" value="UniProtKB-KW"/>
</dbReference>
<dbReference type="PANTHER" id="PTHR11079:SF156">
    <property type="entry name" value="INACTIVE TRNA-SPECIFIC ADENOSINE DEAMINASE-LIKE PROTEIN 3-RELATED"/>
    <property type="match status" value="1"/>
</dbReference>
<gene>
    <name evidence="4" type="ORF">g.31945</name>
</gene>
<dbReference type="SUPFAM" id="SSF53927">
    <property type="entry name" value="Cytidine deaminase-like"/>
    <property type="match status" value="1"/>
</dbReference>
<dbReference type="AlphaFoldDB" id="A0A1B6KGA2"/>
<keyword evidence="1" id="KW-0819">tRNA processing</keyword>
<protein>
    <recommendedName>
        <fullName evidence="3">CMP/dCMP-type deaminase domain-containing protein</fullName>
    </recommendedName>
</protein>
<comment type="similarity">
    <text evidence="2">Belongs to the cytidine and deoxycytidylate deaminase family. ADAT3 subfamily.</text>
</comment>
<proteinExistence type="inferred from homology"/>
<dbReference type="Pfam" id="PF00383">
    <property type="entry name" value="dCMP_cyt_deam_1"/>
    <property type="match status" value="1"/>
</dbReference>
<dbReference type="GO" id="GO:0052717">
    <property type="term" value="F:tRNA-specific adenosine-34 deaminase activity"/>
    <property type="evidence" value="ECO:0007669"/>
    <property type="project" value="TreeGrafter"/>
</dbReference>
<feature type="non-terminal residue" evidence="4">
    <location>
        <position position="334"/>
    </location>
</feature>
<dbReference type="EMBL" id="GEBQ01029489">
    <property type="protein sequence ID" value="JAT10488.1"/>
    <property type="molecule type" value="Transcribed_RNA"/>
</dbReference>
<evidence type="ECO:0000313" key="4">
    <source>
        <dbReference type="EMBL" id="JAT10488.1"/>
    </source>
</evidence>
<dbReference type="GO" id="GO:0005737">
    <property type="term" value="C:cytoplasm"/>
    <property type="evidence" value="ECO:0007669"/>
    <property type="project" value="TreeGrafter"/>
</dbReference>
<evidence type="ECO:0000256" key="1">
    <source>
        <dbReference type="ARBA" id="ARBA00022694"/>
    </source>
</evidence>
<sequence>KNNIQLEKPPNMAENSNSSSPFDVKMVLKSFKPVVDDCILLDTPVVDVVVCRIKDKKQTSRLVQELNGKLQIPTLQHLKRVYREEIILYLPSEKNGECLKELNVDTSGLDLTTLRVIKVASTTPKTRKQFTRVNSLWPCAYHEDRYLEKLLSDTLFSGREIEEHCGWMSEAIKAARRSETKVGAVVVDPSTKTVIAIARDERTTHPMKHVVMVVVDLVAKTQGGGLWSVHEGDFVFQENVKKLSVTHSKRDQEGVEKPVGPYLCTGYDVYVTREPCTMCAMAMVHSRVRRVFYGTDSEAGALGTLVKLHTLKGLNHHYEVFKHLLVEECRRVGR</sequence>
<dbReference type="InterPro" id="IPR016193">
    <property type="entry name" value="Cytidine_deaminase-like"/>
</dbReference>
<dbReference type="InterPro" id="IPR002125">
    <property type="entry name" value="CMP_dCMP_dom"/>
</dbReference>
<dbReference type="Gene3D" id="3.40.140.10">
    <property type="entry name" value="Cytidine Deaminase, domain 2"/>
    <property type="match status" value="1"/>
</dbReference>
<accession>A0A1B6KGA2</accession>
<evidence type="ECO:0000256" key="2">
    <source>
        <dbReference type="ARBA" id="ARBA00038160"/>
    </source>
</evidence>
<feature type="non-terminal residue" evidence="4">
    <location>
        <position position="1"/>
    </location>
</feature>
<reference evidence="4" key="1">
    <citation type="submission" date="2015-11" db="EMBL/GenBank/DDBJ databases">
        <title>De novo transcriptome assembly of four potential Pierce s Disease insect vectors from Arizona vineyards.</title>
        <authorList>
            <person name="Tassone E.E."/>
        </authorList>
    </citation>
    <scope>NUCLEOTIDE SEQUENCE</scope>
</reference>
<dbReference type="PROSITE" id="PS51747">
    <property type="entry name" value="CYT_DCMP_DEAMINASES_2"/>
    <property type="match status" value="1"/>
</dbReference>
<organism evidence="4">
    <name type="scientific">Graphocephala atropunctata</name>
    <dbReference type="NCBI Taxonomy" id="36148"/>
    <lineage>
        <taxon>Eukaryota</taxon>
        <taxon>Metazoa</taxon>
        <taxon>Ecdysozoa</taxon>
        <taxon>Arthropoda</taxon>
        <taxon>Hexapoda</taxon>
        <taxon>Insecta</taxon>
        <taxon>Pterygota</taxon>
        <taxon>Neoptera</taxon>
        <taxon>Paraneoptera</taxon>
        <taxon>Hemiptera</taxon>
        <taxon>Auchenorrhyncha</taxon>
        <taxon>Membracoidea</taxon>
        <taxon>Cicadellidae</taxon>
        <taxon>Cicadellinae</taxon>
        <taxon>Cicadellini</taxon>
        <taxon>Graphocephala</taxon>
    </lineage>
</organism>
<evidence type="ECO:0000259" key="3">
    <source>
        <dbReference type="PROSITE" id="PS51747"/>
    </source>
</evidence>
<dbReference type="PANTHER" id="PTHR11079">
    <property type="entry name" value="CYTOSINE DEAMINASE FAMILY MEMBER"/>
    <property type="match status" value="1"/>
</dbReference>
<feature type="domain" description="CMP/dCMP-type deaminase" evidence="3">
    <location>
        <begin position="162"/>
        <end position="305"/>
    </location>
</feature>
<dbReference type="CDD" id="cd01285">
    <property type="entry name" value="nucleoside_deaminase"/>
    <property type="match status" value="1"/>
</dbReference>
<name>A0A1B6KGA2_9HEMI</name>